<reference evidence="2 3" key="1">
    <citation type="submission" date="2019-07" db="EMBL/GenBank/DDBJ databases">
        <title>Tepidimonas alkaliphilus YIM 72238 draft genome.</title>
        <authorList>
            <person name="Da Costa M.S."/>
            <person name="Froufe H.J.C."/>
            <person name="Egas C."/>
            <person name="Albuquerque L."/>
        </authorList>
    </citation>
    <scope>NUCLEOTIDE SEQUENCE [LARGE SCALE GENOMIC DNA]</scope>
    <source>
        <strain evidence="2 3">YIM 72238</strain>
    </source>
</reference>
<evidence type="ECO:0000256" key="1">
    <source>
        <dbReference type="SAM" id="Phobius"/>
    </source>
</evidence>
<sequence length="136" mass="14303">MATPETEAGSRPLAQAARAWLGDALELAHVRLALLGVEASEHALDLARGLAWMMAAALLLPAALVCLLVLLTVLLWDTQRVLALALASGVLMATGAAAAWVGWQRLRGVAWFAASRAELARDVERLRGGRDAASQG</sequence>
<keyword evidence="3" id="KW-1185">Reference proteome</keyword>
<evidence type="ECO:0000313" key="3">
    <source>
        <dbReference type="Proteomes" id="UP000315736"/>
    </source>
</evidence>
<feature type="transmembrane region" description="Helical" evidence="1">
    <location>
        <begin position="82"/>
        <end position="103"/>
    </location>
</feature>
<gene>
    <name evidence="2" type="ORF">Talka_00452</name>
</gene>
<dbReference type="Proteomes" id="UP000315736">
    <property type="component" value="Unassembled WGS sequence"/>
</dbReference>
<comment type="caution">
    <text evidence="2">The sequence shown here is derived from an EMBL/GenBank/DDBJ whole genome shotgun (WGS) entry which is preliminary data.</text>
</comment>
<proteinExistence type="predicted"/>
<feature type="transmembrane region" description="Helical" evidence="1">
    <location>
        <begin position="50"/>
        <end position="76"/>
    </location>
</feature>
<keyword evidence="1" id="KW-0472">Membrane</keyword>
<dbReference type="InterPro" id="IPR009937">
    <property type="entry name" value="Phage_holin_3_6"/>
</dbReference>
<dbReference type="EMBL" id="VJNB01000002">
    <property type="protein sequence ID" value="TSE20789.1"/>
    <property type="molecule type" value="Genomic_DNA"/>
</dbReference>
<keyword evidence="1" id="KW-1133">Transmembrane helix</keyword>
<dbReference type="Pfam" id="PF07332">
    <property type="entry name" value="Phage_holin_3_6"/>
    <property type="match status" value="1"/>
</dbReference>
<dbReference type="OrthoDB" id="9903306at2"/>
<protein>
    <submittedName>
        <fullName evidence="2">Putative Actinobacterial Holin-X, holin superfamily III</fullName>
    </submittedName>
</protein>
<organism evidence="2 3">
    <name type="scientific">Tepidimonas alkaliphilus</name>
    <dbReference type="NCBI Taxonomy" id="2588942"/>
    <lineage>
        <taxon>Bacteria</taxon>
        <taxon>Pseudomonadati</taxon>
        <taxon>Pseudomonadota</taxon>
        <taxon>Betaproteobacteria</taxon>
        <taxon>Burkholderiales</taxon>
        <taxon>Tepidimonas</taxon>
    </lineage>
</organism>
<dbReference type="AlphaFoldDB" id="A0A554WB46"/>
<name>A0A554WB46_9BURK</name>
<dbReference type="RefSeq" id="WP_143889505.1">
    <property type="nucleotide sequence ID" value="NZ_VJNB01000002.1"/>
</dbReference>
<accession>A0A554WB46</accession>
<keyword evidence="1" id="KW-0812">Transmembrane</keyword>
<evidence type="ECO:0000313" key="2">
    <source>
        <dbReference type="EMBL" id="TSE20789.1"/>
    </source>
</evidence>